<dbReference type="AlphaFoldDB" id="A0A0F9CQ90"/>
<evidence type="ECO:0008006" key="2">
    <source>
        <dbReference type="Google" id="ProtNLM"/>
    </source>
</evidence>
<dbReference type="Gene3D" id="3.40.50.300">
    <property type="entry name" value="P-loop containing nucleotide triphosphate hydrolases"/>
    <property type="match status" value="1"/>
</dbReference>
<evidence type="ECO:0000313" key="1">
    <source>
        <dbReference type="EMBL" id="KKL07826.1"/>
    </source>
</evidence>
<name>A0A0F9CQ90_9ZZZZ</name>
<organism evidence="1">
    <name type="scientific">marine sediment metagenome</name>
    <dbReference type="NCBI Taxonomy" id="412755"/>
    <lineage>
        <taxon>unclassified sequences</taxon>
        <taxon>metagenomes</taxon>
        <taxon>ecological metagenomes</taxon>
    </lineage>
</organism>
<dbReference type="EMBL" id="LAZR01043133">
    <property type="protein sequence ID" value="KKL07826.1"/>
    <property type="molecule type" value="Genomic_DNA"/>
</dbReference>
<gene>
    <name evidence="1" type="ORF">LCGC14_2582130</name>
</gene>
<dbReference type="InterPro" id="IPR027417">
    <property type="entry name" value="P-loop_NTPase"/>
</dbReference>
<protein>
    <recommendedName>
        <fullName evidence="2">Orc1-like AAA ATPase domain-containing protein</fullName>
    </recommendedName>
</protein>
<dbReference type="SUPFAM" id="SSF52540">
    <property type="entry name" value="P-loop containing nucleoside triphosphate hydrolases"/>
    <property type="match status" value="1"/>
</dbReference>
<reference evidence="1" key="1">
    <citation type="journal article" date="2015" name="Nature">
        <title>Complex archaea that bridge the gap between prokaryotes and eukaryotes.</title>
        <authorList>
            <person name="Spang A."/>
            <person name="Saw J.H."/>
            <person name="Jorgensen S.L."/>
            <person name="Zaremba-Niedzwiedzka K."/>
            <person name="Martijn J."/>
            <person name="Lind A.E."/>
            <person name="van Eijk R."/>
            <person name="Schleper C."/>
            <person name="Guy L."/>
            <person name="Ettema T.J."/>
        </authorList>
    </citation>
    <scope>NUCLEOTIDE SEQUENCE</scope>
</reference>
<sequence length="365" mass="40630">MRKENLSDVRSYLDDFDAFVNASSSNLDGQVLLIIGDEGMGKTALLQAMAHRAATQKHHVALGEINKYQSAFFEQIYPFIAQIQSKQKLHLGTGSDWLKTGLTGFAVAGGIGFGGDGGVLTGGAAALGNLLVEIRNPHVSRGSPPIMLFELFHTELHKLDRKMDGTKRIVLFIDPEKESPPDIIPLLKETAARGKPPGIRFIIAQRSEDAVVQAYERGELKSICCNPMRLKLLSDDEEIFFIETYDEARKLSGDVRGELISKYKGWPILLELAIEELLKREGAITTGNVKSLPSDIDGLWKRRYRSIQNENTLMLVQIACFLPHPYPVDRLARFAGLQPVAMTAALHDPLLWELFEIVLYEDTLM</sequence>
<proteinExistence type="predicted"/>
<feature type="non-terminal residue" evidence="1">
    <location>
        <position position="365"/>
    </location>
</feature>
<accession>A0A0F9CQ90</accession>
<comment type="caution">
    <text evidence="1">The sequence shown here is derived from an EMBL/GenBank/DDBJ whole genome shotgun (WGS) entry which is preliminary data.</text>
</comment>